<keyword evidence="1" id="KW-0732">Signal</keyword>
<accession>A0A970B5Q8</accession>
<dbReference type="RefSeq" id="WP_168147071.1">
    <property type="nucleotide sequence ID" value="NZ_JAAVXB010000002.1"/>
</dbReference>
<dbReference type="Pfam" id="PF06980">
    <property type="entry name" value="DUF1302"/>
    <property type="match status" value="1"/>
</dbReference>
<evidence type="ECO:0000313" key="3">
    <source>
        <dbReference type="Proteomes" id="UP000653472"/>
    </source>
</evidence>
<feature type="signal peptide" evidence="1">
    <location>
        <begin position="1"/>
        <end position="30"/>
    </location>
</feature>
<dbReference type="EMBL" id="JAAVXB010000002">
    <property type="protein sequence ID" value="NKF21845.1"/>
    <property type="molecule type" value="Genomic_DNA"/>
</dbReference>
<protein>
    <recommendedName>
        <fullName evidence="4">DUF1302 domain-containing protein</fullName>
    </recommendedName>
</protein>
<name>A0A970B5Q8_9GAMM</name>
<proteinExistence type="predicted"/>
<gene>
    <name evidence="2" type="ORF">G7Y82_05910</name>
</gene>
<reference evidence="2" key="1">
    <citation type="submission" date="2020-03" db="EMBL/GenBank/DDBJ databases">
        <title>Solimonas marina sp. nov., isolated from deep seawater of the Pacific Ocean.</title>
        <authorList>
            <person name="Liu X."/>
            <person name="Lai Q."/>
            <person name="Sun F."/>
            <person name="Gai Y."/>
            <person name="Li G."/>
            <person name="Shao Z."/>
        </authorList>
    </citation>
    <scope>NUCLEOTIDE SEQUENCE</scope>
    <source>
        <strain evidence="2">C16B3</strain>
    </source>
</reference>
<evidence type="ECO:0008006" key="4">
    <source>
        <dbReference type="Google" id="ProtNLM"/>
    </source>
</evidence>
<keyword evidence="3" id="KW-1185">Reference proteome</keyword>
<evidence type="ECO:0000256" key="1">
    <source>
        <dbReference type="SAM" id="SignalP"/>
    </source>
</evidence>
<organism evidence="2 3">
    <name type="scientific">Solimonas marina</name>
    <dbReference type="NCBI Taxonomy" id="2714601"/>
    <lineage>
        <taxon>Bacteria</taxon>
        <taxon>Pseudomonadati</taxon>
        <taxon>Pseudomonadota</taxon>
        <taxon>Gammaproteobacteria</taxon>
        <taxon>Nevskiales</taxon>
        <taxon>Nevskiaceae</taxon>
        <taxon>Solimonas</taxon>
    </lineage>
</organism>
<dbReference type="InterPro" id="IPR010727">
    <property type="entry name" value="DUF1302"/>
</dbReference>
<dbReference type="AlphaFoldDB" id="A0A970B5Q8"/>
<dbReference type="Proteomes" id="UP000653472">
    <property type="component" value="Unassembled WGS sequence"/>
</dbReference>
<sequence length="686" mass="74386">MHTRKHSAGLLTAAALFGLGSALSSAPAAAQSDSEDGGFFSSLFSGMDFSLGGFIRPETAISTGSENPYNQGGNVFNGVPVMRHAGDPLTGFGPILPNSGLTTTLTNLGLGPLLDAIPVVNGQLPVTDTIARPVPKTDNTFNMLIVRGELEAGIRFSSDLSLVARLRAIYDPAVYDDINGGTLENSAGGIAGGDPALYHHQPNMFEYRVEGDSSPNPLEWDGKQYQVYFPALFFEYNHGPLTARLGNQQIAWGQAIFFRVLDVVDGLDLRRHSILDNAQEEFSDKRVPALGLRLGYQFNDAVLADAYVQKFQPSIYGNPNTPYNVIPTQFTVHDRYADGGYDDKISYGLRLKGNFGQWGFQAMAVRRYNPDGVFRWTASGVNQNLPNDNLFGIAENLLHSGAAGTQTTGELLAQTPFEAAPGGVYSAREWFHYAGMARLNAVDGLNSAINEFTPSTTALLASPAGSVDAAYNELDTFFMAAGGALRGHIAREYFAENVFGLGASYVTDGEPGSLLDQLIINLEVSYTPNRVFTAPSLSSHYLRENNTIGALVLEKYQRFTQAFPATYMVLQYMHRTKDDLFGRSLKGYGGDENSPATGIKGGANYVVFALQQPFPQDIYRVSLATLYDPRGGILVQPGIKWKPRGSITVDAFYSYINGHLGGNPNKNALSTADFADEFTLRVGYQF</sequence>
<evidence type="ECO:0000313" key="2">
    <source>
        <dbReference type="EMBL" id="NKF21845.1"/>
    </source>
</evidence>
<comment type="caution">
    <text evidence="2">The sequence shown here is derived from an EMBL/GenBank/DDBJ whole genome shotgun (WGS) entry which is preliminary data.</text>
</comment>
<feature type="chain" id="PRO_5037858919" description="DUF1302 domain-containing protein" evidence="1">
    <location>
        <begin position="31"/>
        <end position="686"/>
    </location>
</feature>